<sequence length="285" mass="32034">MSLVQIHFDGDIAVNHQVSMRTLGKTLTHLQNSMDRAYLEYHYGHLWKFATMRQDFYPAVELLVQEPREGGYVLDFLSSNSVTKAVINRVSSAVNGAVEASKQAGLDKATKIEDSLSTRIAQVESGIIVPKDLQTMIDNPDASVIRRYGDRAITREIDQILSIIRARYAGDSTFELLLSGDSSAKYEFNKESAGRFHSTVSRKELGEPVLYTAIISSLDRHNHNGKIYNLITKKVANIHFFNEVFLEMAIPFFQDKKEMVFVGSPLIEYGAFDPNAGDIYFIKLA</sequence>
<protein>
    <submittedName>
        <fullName evidence="1">Uncharacterized protein</fullName>
    </submittedName>
</protein>
<proteinExistence type="predicted"/>
<accession>A0A2T3QM46</accession>
<evidence type="ECO:0000313" key="1">
    <source>
        <dbReference type="EMBL" id="SPY28086.1"/>
    </source>
</evidence>
<dbReference type="RefSeq" id="WP_005299638.1">
    <property type="nucleotide sequence ID" value="NZ_PYOG01000005.1"/>
</dbReference>
<evidence type="ECO:0000313" key="2">
    <source>
        <dbReference type="Proteomes" id="UP000251647"/>
    </source>
</evidence>
<dbReference type="Proteomes" id="UP000251647">
    <property type="component" value="Unassembled WGS sequence"/>
</dbReference>
<dbReference type="EMBL" id="UATL01000001">
    <property type="protein sequence ID" value="SPY28086.1"/>
    <property type="molecule type" value="Genomic_DNA"/>
</dbReference>
<organism evidence="1 2">
    <name type="scientific">Photobacterium damselae</name>
    <dbReference type="NCBI Taxonomy" id="38293"/>
    <lineage>
        <taxon>Bacteria</taxon>
        <taxon>Pseudomonadati</taxon>
        <taxon>Pseudomonadota</taxon>
        <taxon>Gammaproteobacteria</taxon>
        <taxon>Vibrionales</taxon>
        <taxon>Vibrionaceae</taxon>
        <taxon>Photobacterium</taxon>
    </lineage>
</organism>
<gene>
    <name evidence="1" type="ORF">NCTC11647_01173</name>
</gene>
<name>A0A2T3QM46_PHODM</name>
<reference evidence="1 2" key="1">
    <citation type="submission" date="2018-06" db="EMBL/GenBank/DDBJ databases">
        <authorList>
            <consortium name="Pathogen Informatics"/>
            <person name="Doyle S."/>
        </authorList>
    </citation>
    <scope>NUCLEOTIDE SEQUENCE [LARGE SCALE GENOMIC DNA]</scope>
    <source>
        <strain evidence="1 2">NCTC11647</strain>
    </source>
</reference>
<dbReference type="OrthoDB" id="9126164at2"/>
<dbReference type="AlphaFoldDB" id="A0A2T3QM46"/>